<dbReference type="PANTHER" id="PTHR43542">
    <property type="entry name" value="METHYLTRANSFERASE"/>
    <property type="match status" value="1"/>
</dbReference>
<name>A0A3M8PAF2_9BACL</name>
<reference evidence="3 4" key="1">
    <citation type="journal article" date="2018" name="Int. J. Syst. Evol. Microbiol.">
        <title>Planococcus salinus sp. nov., a moderately halophilic bacterium isolated from a saline-alkali soil.</title>
        <authorList>
            <person name="Gan L."/>
        </authorList>
    </citation>
    <scope>NUCLEOTIDE SEQUENCE [LARGE SCALE GENOMIC DNA]</scope>
    <source>
        <strain evidence="3 4">LCB217</strain>
    </source>
</reference>
<dbReference type="AlphaFoldDB" id="A0A3M8PAF2"/>
<comment type="caution">
    <text evidence="3">The sequence shown here is derived from an EMBL/GenBank/DDBJ whole genome shotgun (WGS) entry which is preliminary data.</text>
</comment>
<protein>
    <submittedName>
        <fullName evidence="3">16S rRNA (Guanine(966)-N(2))-methyltransferase RsmD</fullName>
        <ecNumber evidence="3">2.1.1.171</ecNumber>
    </submittedName>
</protein>
<dbReference type="CDD" id="cd02440">
    <property type="entry name" value="AdoMet_MTases"/>
    <property type="match status" value="1"/>
</dbReference>
<keyword evidence="4" id="KW-1185">Reference proteome</keyword>
<dbReference type="GO" id="GO:0052913">
    <property type="term" value="F:16S rRNA (guanine(966)-N(2))-methyltransferase activity"/>
    <property type="evidence" value="ECO:0007669"/>
    <property type="project" value="UniProtKB-EC"/>
</dbReference>
<dbReference type="SUPFAM" id="SSF53335">
    <property type="entry name" value="S-adenosyl-L-methionine-dependent methyltransferases"/>
    <property type="match status" value="1"/>
</dbReference>
<evidence type="ECO:0000256" key="2">
    <source>
        <dbReference type="ARBA" id="ARBA00022679"/>
    </source>
</evidence>
<dbReference type="NCBIfam" id="TIGR00095">
    <property type="entry name" value="16S rRNA (guanine(966)-N(2))-methyltransferase RsmD"/>
    <property type="match status" value="1"/>
</dbReference>
<dbReference type="InterPro" id="IPR004398">
    <property type="entry name" value="RNA_MeTrfase_RsmD"/>
</dbReference>
<evidence type="ECO:0000313" key="3">
    <source>
        <dbReference type="EMBL" id="RNF40695.1"/>
    </source>
</evidence>
<evidence type="ECO:0000256" key="1">
    <source>
        <dbReference type="ARBA" id="ARBA00022603"/>
    </source>
</evidence>
<keyword evidence="1 3" id="KW-0489">Methyltransferase</keyword>
<dbReference type="PIRSF" id="PIRSF004553">
    <property type="entry name" value="CHP00095"/>
    <property type="match status" value="1"/>
</dbReference>
<dbReference type="RefSeq" id="WP_123164394.1">
    <property type="nucleotide sequence ID" value="NZ_RIAX01000002.1"/>
</dbReference>
<keyword evidence="2 3" id="KW-0808">Transferase</keyword>
<proteinExistence type="predicted"/>
<dbReference type="Proteomes" id="UP000275473">
    <property type="component" value="Unassembled WGS sequence"/>
</dbReference>
<evidence type="ECO:0000313" key="4">
    <source>
        <dbReference type="Proteomes" id="UP000275473"/>
    </source>
</evidence>
<gene>
    <name evidence="3" type="primary">rsmD</name>
    <name evidence="3" type="ORF">EEX84_04535</name>
</gene>
<sequence length="191" mass="21373">MRVVAGAAKGLPLKAVPGTTTRPTTDKVKESIFNMIGPFFDGGKALDLFAGSGGLGIEALSRGIDTVIFTDKDRKAIETIRLNLEKTKLTEHAEVYKVDAERAIRTMKKKGIRARLLFLDPPYHMKQAYDLMDKAAESGIMTEDSIVVCEHDAEVKLNDRSRFYSRYKKESYGNTIISIYRYQGEEGETIE</sequence>
<dbReference type="EMBL" id="RIAX01000002">
    <property type="protein sequence ID" value="RNF40695.1"/>
    <property type="molecule type" value="Genomic_DNA"/>
</dbReference>
<dbReference type="EC" id="2.1.1.171" evidence="3"/>
<dbReference type="OrthoDB" id="9803017at2"/>
<dbReference type="PANTHER" id="PTHR43542:SF1">
    <property type="entry name" value="METHYLTRANSFERASE"/>
    <property type="match status" value="1"/>
</dbReference>
<accession>A0A3M8PAF2</accession>
<organism evidence="3 4">
    <name type="scientific">Planococcus salinus</name>
    <dbReference type="NCBI Taxonomy" id="1848460"/>
    <lineage>
        <taxon>Bacteria</taxon>
        <taxon>Bacillati</taxon>
        <taxon>Bacillota</taxon>
        <taxon>Bacilli</taxon>
        <taxon>Bacillales</taxon>
        <taxon>Caryophanaceae</taxon>
        <taxon>Planococcus</taxon>
    </lineage>
</organism>
<dbReference type="InterPro" id="IPR029063">
    <property type="entry name" value="SAM-dependent_MTases_sf"/>
</dbReference>
<dbReference type="Gene3D" id="3.40.50.150">
    <property type="entry name" value="Vaccinia Virus protein VP39"/>
    <property type="match status" value="1"/>
</dbReference>
<dbReference type="Pfam" id="PF03602">
    <property type="entry name" value="Cons_hypoth95"/>
    <property type="match status" value="1"/>
</dbReference>